<organism evidence="1 2">
    <name type="scientific">Nephila pilipes</name>
    <name type="common">Giant wood spider</name>
    <name type="synonym">Nephila maculata</name>
    <dbReference type="NCBI Taxonomy" id="299642"/>
    <lineage>
        <taxon>Eukaryota</taxon>
        <taxon>Metazoa</taxon>
        <taxon>Ecdysozoa</taxon>
        <taxon>Arthropoda</taxon>
        <taxon>Chelicerata</taxon>
        <taxon>Arachnida</taxon>
        <taxon>Araneae</taxon>
        <taxon>Araneomorphae</taxon>
        <taxon>Entelegynae</taxon>
        <taxon>Araneoidea</taxon>
        <taxon>Nephilidae</taxon>
        <taxon>Nephila</taxon>
    </lineage>
</organism>
<comment type="caution">
    <text evidence="1">The sequence shown here is derived from an EMBL/GenBank/DDBJ whole genome shotgun (WGS) entry which is preliminary data.</text>
</comment>
<reference evidence="1" key="1">
    <citation type="submission" date="2020-08" db="EMBL/GenBank/DDBJ databases">
        <title>Multicomponent nature underlies the extraordinary mechanical properties of spider dragline silk.</title>
        <authorList>
            <person name="Kono N."/>
            <person name="Nakamura H."/>
            <person name="Mori M."/>
            <person name="Yoshida Y."/>
            <person name="Ohtoshi R."/>
            <person name="Malay A.D."/>
            <person name="Moran D.A.P."/>
            <person name="Tomita M."/>
            <person name="Numata K."/>
            <person name="Arakawa K."/>
        </authorList>
    </citation>
    <scope>NUCLEOTIDE SEQUENCE</scope>
</reference>
<name>A0A8X6TMR2_NEPPI</name>
<proteinExistence type="predicted"/>
<protein>
    <submittedName>
        <fullName evidence="1">Uncharacterized protein</fullName>
    </submittedName>
</protein>
<sequence>MKLCFEESKVHVRNEQKEFPKERKFPSLITRGNSKPLYLSDLVLLSFWKCVSNQPVIVTPDFRTIIQSTHQYMDCDV</sequence>
<evidence type="ECO:0000313" key="2">
    <source>
        <dbReference type="Proteomes" id="UP000887013"/>
    </source>
</evidence>
<gene>
    <name evidence="1" type="ORF">NPIL_337001</name>
</gene>
<accession>A0A8X6TMR2</accession>
<dbReference type="AlphaFoldDB" id="A0A8X6TMR2"/>
<dbReference type="EMBL" id="BMAW01062500">
    <property type="protein sequence ID" value="GFT36119.1"/>
    <property type="molecule type" value="Genomic_DNA"/>
</dbReference>
<keyword evidence="2" id="KW-1185">Reference proteome</keyword>
<evidence type="ECO:0000313" key="1">
    <source>
        <dbReference type="EMBL" id="GFT36119.1"/>
    </source>
</evidence>
<dbReference type="Proteomes" id="UP000887013">
    <property type="component" value="Unassembled WGS sequence"/>
</dbReference>